<feature type="region of interest" description="Disordered" evidence="1">
    <location>
        <begin position="128"/>
        <end position="199"/>
    </location>
</feature>
<accession>A0A8B9MZ59</accession>
<keyword evidence="3" id="KW-1185">Reference proteome</keyword>
<dbReference type="AlphaFoldDB" id="A0A8B9MZ59"/>
<dbReference type="InterPro" id="IPR028226">
    <property type="entry name" value="LIN37"/>
</dbReference>
<dbReference type="Pfam" id="PF15306">
    <property type="entry name" value="LIN37"/>
    <property type="match status" value="1"/>
</dbReference>
<name>A0A8B9MZ59_9AVES</name>
<proteinExistence type="predicted"/>
<reference evidence="2" key="1">
    <citation type="submission" date="2025-08" db="UniProtKB">
        <authorList>
            <consortium name="Ensembl"/>
        </authorList>
    </citation>
    <scope>IDENTIFICATION</scope>
</reference>
<sequence>MGWRPPRHPAMGLGGTLWGWRSSEHLAMGLEGRYGAGDPLGTPLWGRRALTHFAMGLGGPLWVWRPPRHPAMGQAVGLPPRDGCGAGVPADTYVIKLFDRSVELGQFPEGTPLYPVCRAWMRNCPAARGGAAPQHPAAATPRPEVRPPGARGTPECGGDPQGTPKCGRDPQVRVGPPSAPQLRAGPPSVGGTPKCGTPKCVWDPQVPPKCV</sequence>
<dbReference type="GO" id="GO:0031523">
    <property type="term" value="C:Myb complex"/>
    <property type="evidence" value="ECO:0007669"/>
    <property type="project" value="TreeGrafter"/>
</dbReference>
<reference evidence="2" key="2">
    <citation type="submission" date="2025-09" db="UniProtKB">
        <authorList>
            <consortium name="Ensembl"/>
        </authorList>
    </citation>
    <scope>IDENTIFICATION</scope>
</reference>
<organism evidence="2 3">
    <name type="scientific">Accipiter nisus</name>
    <name type="common">Eurasian sparrowhawk</name>
    <dbReference type="NCBI Taxonomy" id="211598"/>
    <lineage>
        <taxon>Eukaryota</taxon>
        <taxon>Metazoa</taxon>
        <taxon>Chordata</taxon>
        <taxon>Craniata</taxon>
        <taxon>Vertebrata</taxon>
        <taxon>Euteleostomi</taxon>
        <taxon>Archelosauria</taxon>
        <taxon>Archosauria</taxon>
        <taxon>Dinosauria</taxon>
        <taxon>Saurischia</taxon>
        <taxon>Theropoda</taxon>
        <taxon>Coelurosauria</taxon>
        <taxon>Aves</taxon>
        <taxon>Neognathae</taxon>
        <taxon>Neoaves</taxon>
        <taxon>Telluraves</taxon>
        <taxon>Accipitrimorphae</taxon>
        <taxon>Accipitriformes</taxon>
        <taxon>Accipitridae</taxon>
        <taxon>Accipitrinae</taxon>
        <taxon>Accipiter</taxon>
    </lineage>
</organism>
<protein>
    <submittedName>
        <fullName evidence="2">Uncharacterized protein</fullName>
    </submittedName>
</protein>
<dbReference type="GO" id="GO:0017053">
    <property type="term" value="C:transcription repressor complex"/>
    <property type="evidence" value="ECO:0007669"/>
    <property type="project" value="InterPro"/>
</dbReference>
<dbReference type="Proteomes" id="UP000694541">
    <property type="component" value="Unplaced"/>
</dbReference>
<dbReference type="PANTHER" id="PTHR31336">
    <property type="entry name" value="LIN37 HOMOLOG"/>
    <property type="match status" value="1"/>
</dbReference>
<dbReference type="Ensembl" id="ENSANIT00000014779.1">
    <property type="protein sequence ID" value="ENSANIP00000014288.1"/>
    <property type="gene ID" value="ENSANIG00000009708.1"/>
</dbReference>
<evidence type="ECO:0000313" key="2">
    <source>
        <dbReference type="Ensembl" id="ENSANIP00000014288.1"/>
    </source>
</evidence>
<dbReference type="GO" id="GO:0000122">
    <property type="term" value="P:negative regulation of transcription by RNA polymerase II"/>
    <property type="evidence" value="ECO:0007669"/>
    <property type="project" value="TreeGrafter"/>
</dbReference>
<evidence type="ECO:0000256" key="1">
    <source>
        <dbReference type="SAM" id="MobiDB-lite"/>
    </source>
</evidence>
<dbReference type="PANTHER" id="PTHR31336:SF3">
    <property type="entry name" value="PROTEIN LIN-37 HOMOLOG"/>
    <property type="match status" value="1"/>
</dbReference>
<evidence type="ECO:0000313" key="3">
    <source>
        <dbReference type="Proteomes" id="UP000694541"/>
    </source>
</evidence>